<dbReference type="PANTHER" id="PTHR18968">
    <property type="entry name" value="THIAMINE PYROPHOSPHATE ENZYMES"/>
    <property type="match status" value="1"/>
</dbReference>
<dbReference type="Pfam" id="PF02776">
    <property type="entry name" value="TPP_enzyme_N"/>
    <property type="match status" value="1"/>
</dbReference>
<protein>
    <submittedName>
        <fullName evidence="7">Acetolactate synthase</fullName>
    </submittedName>
</protein>
<dbReference type="AlphaFoldDB" id="A0A2N3LJZ3"/>
<dbReference type="FunFam" id="3.40.50.970:FF:000007">
    <property type="entry name" value="Acetolactate synthase"/>
    <property type="match status" value="1"/>
</dbReference>
<evidence type="ECO:0000313" key="8">
    <source>
        <dbReference type="Proteomes" id="UP000233440"/>
    </source>
</evidence>
<dbReference type="PROSITE" id="PS00187">
    <property type="entry name" value="TPP_ENZYMES"/>
    <property type="match status" value="1"/>
</dbReference>
<reference evidence="7 8" key="1">
    <citation type="submission" date="2017-11" db="EMBL/GenBank/DDBJ databases">
        <title>Bacillus camelliae sp. nov., isolated from pu'er tea.</title>
        <authorList>
            <person name="Niu L."/>
        </authorList>
    </citation>
    <scope>NUCLEOTIDE SEQUENCE [LARGE SCALE GENOMIC DNA]</scope>
    <source>
        <strain evidence="7 8">7578-1</strain>
    </source>
</reference>
<evidence type="ECO:0000259" key="4">
    <source>
        <dbReference type="Pfam" id="PF00205"/>
    </source>
</evidence>
<dbReference type="GO" id="GO:0005948">
    <property type="term" value="C:acetolactate synthase complex"/>
    <property type="evidence" value="ECO:0007669"/>
    <property type="project" value="TreeGrafter"/>
</dbReference>
<feature type="domain" description="Thiamine pyrophosphate enzyme N-terminal TPP-binding" evidence="6">
    <location>
        <begin position="10"/>
        <end position="123"/>
    </location>
</feature>
<dbReference type="RefSeq" id="WP_101354314.1">
    <property type="nucleotide sequence ID" value="NZ_PIQO01000007.1"/>
</dbReference>
<dbReference type="GO" id="GO:0000287">
    <property type="term" value="F:magnesium ion binding"/>
    <property type="evidence" value="ECO:0007669"/>
    <property type="project" value="InterPro"/>
</dbReference>
<organism evidence="7 8">
    <name type="scientific">Heyndrickxia camelliae</name>
    <dbReference type="NCBI Taxonomy" id="1707093"/>
    <lineage>
        <taxon>Bacteria</taxon>
        <taxon>Bacillati</taxon>
        <taxon>Bacillota</taxon>
        <taxon>Bacilli</taxon>
        <taxon>Bacillales</taxon>
        <taxon>Bacillaceae</taxon>
        <taxon>Heyndrickxia</taxon>
    </lineage>
</organism>
<dbReference type="InterPro" id="IPR045229">
    <property type="entry name" value="TPP_enz"/>
</dbReference>
<dbReference type="Pfam" id="PF00205">
    <property type="entry name" value="TPP_enzyme_M"/>
    <property type="match status" value="1"/>
</dbReference>
<dbReference type="InterPro" id="IPR012000">
    <property type="entry name" value="Thiamin_PyroP_enz_cen_dom"/>
</dbReference>
<evidence type="ECO:0000256" key="2">
    <source>
        <dbReference type="ARBA" id="ARBA00023052"/>
    </source>
</evidence>
<dbReference type="GO" id="GO:0009099">
    <property type="term" value="P:L-valine biosynthetic process"/>
    <property type="evidence" value="ECO:0007669"/>
    <property type="project" value="TreeGrafter"/>
</dbReference>
<feature type="domain" description="Thiamine pyrophosphate enzyme TPP-binding" evidence="5">
    <location>
        <begin position="388"/>
        <end position="534"/>
    </location>
</feature>
<dbReference type="InterPro" id="IPR000399">
    <property type="entry name" value="TPP-bd_CS"/>
</dbReference>
<evidence type="ECO:0000259" key="6">
    <source>
        <dbReference type="Pfam" id="PF02776"/>
    </source>
</evidence>
<keyword evidence="8" id="KW-1185">Reference proteome</keyword>
<dbReference type="Gene3D" id="3.40.50.970">
    <property type="match status" value="2"/>
</dbReference>
<gene>
    <name evidence="7" type="ORF">CWO92_11320</name>
</gene>
<dbReference type="InterPro" id="IPR012001">
    <property type="entry name" value="Thiamin_PyroP_enz_TPP-bd_dom"/>
</dbReference>
<dbReference type="GO" id="GO:0030976">
    <property type="term" value="F:thiamine pyrophosphate binding"/>
    <property type="evidence" value="ECO:0007669"/>
    <property type="project" value="InterPro"/>
</dbReference>
<dbReference type="Proteomes" id="UP000233440">
    <property type="component" value="Unassembled WGS sequence"/>
</dbReference>
<dbReference type="InterPro" id="IPR029035">
    <property type="entry name" value="DHS-like_NAD/FAD-binding_dom"/>
</dbReference>
<dbReference type="InterPro" id="IPR029061">
    <property type="entry name" value="THDP-binding"/>
</dbReference>
<dbReference type="SUPFAM" id="SSF52518">
    <property type="entry name" value="Thiamin diphosphate-binding fold (THDP-binding)"/>
    <property type="match status" value="2"/>
</dbReference>
<comment type="caution">
    <text evidence="7">The sequence shown here is derived from an EMBL/GenBank/DDBJ whole genome shotgun (WGS) entry which is preliminary data.</text>
</comment>
<dbReference type="Gene3D" id="3.40.50.1220">
    <property type="entry name" value="TPP-binding domain"/>
    <property type="match status" value="1"/>
</dbReference>
<dbReference type="OrthoDB" id="4494979at2"/>
<keyword evidence="2 3" id="KW-0786">Thiamine pyrophosphate</keyword>
<dbReference type="EMBL" id="PIQO01000007">
    <property type="protein sequence ID" value="PKR84948.1"/>
    <property type="molecule type" value="Genomic_DNA"/>
</dbReference>
<dbReference type="SUPFAM" id="SSF52467">
    <property type="entry name" value="DHS-like NAD/FAD-binding domain"/>
    <property type="match status" value="1"/>
</dbReference>
<evidence type="ECO:0000259" key="5">
    <source>
        <dbReference type="Pfam" id="PF02775"/>
    </source>
</evidence>
<dbReference type="Pfam" id="PF02775">
    <property type="entry name" value="TPP_enzyme_C"/>
    <property type="match status" value="1"/>
</dbReference>
<sequence>MSLIAEKREMNGAQAIVECLKIEDVVKVFCVPGESYLPLLDAIYDEPSIELITARHEGGASFMAEGYAKASKKPGVVMATRGVGGANLAIGVHTAYQDSTPMVVFLGQVHSKFRGREGFQEVDLDQFFGHIAKWTVEIKDADRVPELVQRAFRIAQTGRPGPVVISLPEDLLKEKSKMTFYPKGKKPRPLPNRNELEELQTILQKAKQPLIIAGGGVILAEGEQELLHFAEKNNIPVMAAFRRHDVFPNHHSLYAGHLGLGTPKEVLATTKEADVILAIGTRLSEVTTQDYSLITLEQTLIHIDINEQTLGRVYNPKLGIVADAKEALAAMLSLSLQAKWEDWAAKCNQRYLDTSKIKKPLNNEKLTNESVILLLQELLPKDAIITNDAGNFAGWLHLYYSFKQKKTYIGPTSGAMGYGLPAAIGAAIALPNRVVVSLSGDGGMMMTVQELETAVRYNIPVISLVFNNRMYGTIRMHQEMHYPEKVIGTELGNIDFAALARSLNANGVKATTNTEFKEAIFCALKSNLPTLIEIEMDPEQISVSKTIQQIRSKK</sequence>
<dbReference type="GO" id="GO:0009097">
    <property type="term" value="P:isoleucine biosynthetic process"/>
    <property type="evidence" value="ECO:0007669"/>
    <property type="project" value="TreeGrafter"/>
</dbReference>
<dbReference type="GO" id="GO:0003984">
    <property type="term" value="F:acetolactate synthase activity"/>
    <property type="evidence" value="ECO:0007669"/>
    <property type="project" value="TreeGrafter"/>
</dbReference>
<evidence type="ECO:0000313" key="7">
    <source>
        <dbReference type="EMBL" id="PKR84948.1"/>
    </source>
</evidence>
<dbReference type="GO" id="GO:0050660">
    <property type="term" value="F:flavin adenine dinucleotide binding"/>
    <property type="evidence" value="ECO:0007669"/>
    <property type="project" value="TreeGrafter"/>
</dbReference>
<evidence type="ECO:0000256" key="1">
    <source>
        <dbReference type="ARBA" id="ARBA00007812"/>
    </source>
</evidence>
<dbReference type="CDD" id="cd00568">
    <property type="entry name" value="TPP_enzymes"/>
    <property type="match status" value="1"/>
</dbReference>
<name>A0A2N3LJZ3_9BACI</name>
<dbReference type="PANTHER" id="PTHR18968:SF120">
    <property type="entry name" value="ACETOLACTATE SYNTHASE LARGE SUBUNIT"/>
    <property type="match status" value="1"/>
</dbReference>
<feature type="domain" description="Thiamine pyrophosphate enzyme central" evidence="4">
    <location>
        <begin position="197"/>
        <end position="330"/>
    </location>
</feature>
<dbReference type="CDD" id="cd07035">
    <property type="entry name" value="TPP_PYR_POX_like"/>
    <property type="match status" value="1"/>
</dbReference>
<proteinExistence type="inferred from homology"/>
<accession>A0A2N3LJZ3</accession>
<dbReference type="NCBIfam" id="NF006052">
    <property type="entry name" value="PRK08199.1"/>
    <property type="match status" value="1"/>
</dbReference>
<comment type="similarity">
    <text evidence="1 3">Belongs to the TPP enzyme family.</text>
</comment>
<evidence type="ECO:0000256" key="3">
    <source>
        <dbReference type="RuleBase" id="RU362132"/>
    </source>
</evidence>
<dbReference type="InterPro" id="IPR011766">
    <property type="entry name" value="TPP_enzyme_TPP-bd"/>
</dbReference>